<dbReference type="AlphaFoldDB" id="A0A2N4Z6D7"/>
<evidence type="ECO:0000313" key="2">
    <source>
        <dbReference type="Proteomes" id="UP000234412"/>
    </source>
</evidence>
<proteinExistence type="predicted"/>
<dbReference type="EC" id="3.1.1.1" evidence="1"/>
<reference evidence="1 2" key="2">
    <citation type="submission" date="2018-01" db="EMBL/GenBank/DDBJ databases">
        <title>Genomic study of Klebsiella pneumoniae.</title>
        <authorList>
            <person name="Yang Y."/>
            <person name="Bicalho R."/>
        </authorList>
    </citation>
    <scope>NUCLEOTIDE SEQUENCE [LARGE SCALE GENOMIC DNA]</scope>
    <source>
        <strain evidence="1 2">A8</strain>
    </source>
</reference>
<dbReference type="Proteomes" id="UP000234412">
    <property type="component" value="Unassembled WGS sequence"/>
</dbReference>
<comment type="caution">
    <text evidence="1">The sequence shown here is derived from an EMBL/GenBank/DDBJ whole genome shotgun (WGS) entry which is preliminary data.</text>
</comment>
<keyword evidence="1" id="KW-0378">Hydrolase</keyword>
<organism evidence="1 2">
    <name type="scientific">Klebsiella variicola</name>
    <dbReference type="NCBI Taxonomy" id="244366"/>
    <lineage>
        <taxon>Bacteria</taxon>
        <taxon>Pseudomonadati</taxon>
        <taxon>Pseudomonadota</taxon>
        <taxon>Gammaproteobacteria</taxon>
        <taxon>Enterobacterales</taxon>
        <taxon>Enterobacteriaceae</taxon>
        <taxon>Klebsiella/Raoultella group</taxon>
        <taxon>Klebsiella</taxon>
        <taxon>Klebsiella pneumoniae complex</taxon>
    </lineage>
</organism>
<feature type="non-terminal residue" evidence="1">
    <location>
        <position position="1"/>
    </location>
</feature>
<dbReference type="Gene3D" id="3.40.50.1820">
    <property type="entry name" value="alpha/beta hydrolase"/>
    <property type="match status" value="1"/>
</dbReference>
<dbReference type="GO" id="GO:0106435">
    <property type="term" value="F:carboxylesterase activity"/>
    <property type="evidence" value="ECO:0007669"/>
    <property type="project" value="UniProtKB-EC"/>
</dbReference>
<evidence type="ECO:0000313" key="1">
    <source>
        <dbReference type="EMBL" id="PLM97027.1"/>
    </source>
</evidence>
<reference evidence="1 2" key="1">
    <citation type="submission" date="2017-11" db="EMBL/GenBank/DDBJ databases">
        <authorList>
            <person name="Han C.G."/>
        </authorList>
    </citation>
    <scope>NUCLEOTIDE SEQUENCE [LARGE SCALE GENOMIC DNA]</scope>
    <source>
        <strain evidence="1 2">A8</strain>
    </source>
</reference>
<protein>
    <submittedName>
        <fullName evidence="1">Pimeloyl-[acyl-carrier protein] methyl ester esterase</fullName>
        <ecNumber evidence="1">3.1.1.1</ecNumber>
    </submittedName>
</protein>
<dbReference type="SUPFAM" id="SSF53474">
    <property type="entry name" value="alpha/beta-Hydrolases"/>
    <property type="match status" value="1"/>
</dbReference>
<dbReference type="EMBL" id="PIDP01000087">
    <property type="protein sequence ID" value="PLM97027.1"/>
    <property type="molecule type" value="Genomic_DNA"/>
</dbReference>
<name>A0A2N4Z6D7_KLEVA</name>
<accession>A0A2N4Z6D7</accession>
<sequence length="53" mass="5879">RLDGLVPRKIVPLLDELWPESESILFDKAAHAPFVSHPAAFCEPLLALKTRLG</sequence>
<gene>
    <name evidence="1" type="ORF">CWN47_04980</name>
</gene>
<dbReference type="InterPro" id="IPR029058">
    <property type="entry name" value="AB_hydrolase_fold"/>
</dbReference>